<sequence>MIYLCDVLLEKMTESSQTIRKITADIDKEYKLQTGTGLFVFKHLIATKRIKLDMNKEIKLNERLENLVIDIKKERLGGDSIVNY</sequence>
<evidence type="ECO:0000259" key="1">
    <source>
        <dbReference type="Pfam" id="PF08721"/>
    </source>
</evidence>
<dbReference type="EMBL" id="FQZV01000080">
    <property type="protein sequence ID" value="SHK14775.1"/>
    <property type="molecule type" value="Genomic_DNA"/>
</dbReference>
<name>A0A1M6Q3E7_9FIRM</name>
<keyword evidence="2" id="KW-0378">Hydrolase</keyword>
<reference evidence="3" key="1">
    <citation type="submission" date="2016-11" db="EMBL/GenBank/DDBJ databases">
        <authorList>
            <person name="Varghese N."/>
            <person name="Submissions S."/>
        </authorList>
    </citation>
    <scope>NUCLEOTIDE SEQUENCE [LARGE SCALE GENOMIC DNA]</scope>
    <source>
        <strain evidence="3">DSM 17957</strain>
    </source>
</reference>
<gene>
    <name evidence="2" type="ORF">SAMN02745975_03752</name>
</gene>
<protein>
    <submittedName>
        <fullName evidence="2">TnsA endonuclease C terminal</fullName>
    </submittedName>
</protein>
<dbReference type="InterPro" id="IPR014832">
    <property type="entry name" value="TnsA_C"/>
</dbReference>
<dbReference type="Gene3D" id="1.10.10.10">
    <property type="entry name" value="Winged helix-like DNA-binding domain superfamily/Winged helix DNA-binding domain"/>
    <property type="match status" value="1"/>
</dbReference>
<dbReference type="STRING" id="1121919.SAMN02745975_03752"/>
<accession>A0A1M6Q3E7</accession>
<keyword evidence="2" id="KW-0255">Endonuclease</keyword>
<keyword evidence="2" id="KW-0540">Nuclease</keyword>
<dbReference type="AlphaFoldDB" id="A0A1M6Q3E7"/>
<proteinExistence type="predicted"/>
<organism evidence="2 3">
    <name type="scientific">Geosporobacter subterraneus DSM 17957</name>
    <dbReference type="NCBI Taxonomy" id="1121919"/>
    <lineage>
        <taxon>Bacteria</taxon>
        <taxon>Bacillati</taxon>
        <taxon>Bacillota</taxon>
        <taxon>Clostridia</taxon>
        <taxon>Peptostreptococcales</taxon>
        <taxon>Thermotaleaceae</taxon>
        <taxon>Geosporobacter</taxon>
    </lineage>
</organism>
<keyword evidence="3" id="KW-1185">Reference proteome</keyword>
<dbReference type="Pfam" id="PF08721">
    <property type="entry name" value="Tn7_Tnp_TnsA_C"/>
    <property type="match status" value="1"/>
</dbReference>
<evidence type="ECO:0000313" key="2">
    <source>
        <dbReference type="EMBL" id="SHK14775.1"/>
    </source>
</evidence>
<dbReference type="Proteomes" id="UP000184536">
    <property type="component" value="Unassembled WGS sequence"/>
</dbReference>
<dbReference type="GO" id="GO:0004519">
    <property type="term" value="F:endonuclease activity"/>
    <property type="evidence" value="ECO:0007669"/>
    <property type="project" value="UniProtKB-KW"/>
</dbReference>
<evidence type="ECO:0000313" key="3">
    <source>
        <dbReference type="Proteomes" id="UP000184536"/>
    </source>
</evidence>
<dbReference type="InterPro" id="IPR036388">
    <property type="entry name" value="WH-like_DNA-bd_sf"/>
</dbReference>
<feature type="domain" description="TnsA endonuclease C-terminal" evidence="1">
    <location>
        <begin position="3"/>
        <end position="54"/>
    </location>
</feature>